<protein>
    <recommendedName>
        <fullName evidence="2">Guanylate cyclase domain-containing protein</fullName>
    </recommendedName>
</protein>
<evidence type="ECO:0000259" key="2">
    <source>
        <dbReference type="PROSITE" id="PS50125"/>
    </source>
</evidence>
<keyword evidence="4" id="KW-1185">Reference proteome</keyword>
<dbReference type="InterPro" id="IPR042095">
    <property type="entry name" value="SUMF_sf"/>
</dbReference>
<dbReference type="InterPro" id="IPR029787">
    <property type="entry name" value="Nucleotide_cyclase"/>
</dbReference>
<feature type="compositionally biased region" description="Pro residues" evidence="1">
    <location>
        <begin position="258"/>
        <end position="282"/>
    </location>
</feature>
<dbReference type="CDD" id="cd07302">
    <property type="entry name" value="CHD"/>
    <property type="match status" value="1"/>
</dbReference>
<dbReference type="Gene3D" id="3.90.1580.10">
    <property type="entry name" value="paralog of FGE (formylglycine-generating enzyme)"/>
    <property type="match status" value="1"/>
</dbReference>
<dbReference type="RefSeq" id="WP_114186918.1">
    <property type="nucleotide sequence ID" value="NZ_BJYU01000028.1"/>
</dbReference>
<dbReference type="InterPro" id="IPR001054">
    <property type="entry name" value="A/G_cyclase"/>
</dbReference>
<dbReference type="Proteomes" id="UP000321085">
    <property type="component" value="Unassembled WGS sequence"/>
</dbReference>
<dbReference type="AlphaFoldDB" id="A0A512BS60"/>
<dbReference type="Gene3D" id="3.30.70.1230">
    <property type="entry name" value="Nucleotide cyclase"/>
    <property type="match status" value="1"/>
</dbReference>
<dbReference type="EMBL" id="BJYU01000028">
    <property type="protein sequence ID" value="GEO14752.1"/>
    <property type="molecule type" value="Genomic_DNA"/>
</dbReference>
<reference evidence="3 4" key="1">
    <citation type="submission" date="2019-07" db="EMBL/GenBank/DDBJ databases">
        <title>Whole genome shotgun sequence of Microvirga aerophila NBRC 106136.</title>
        <authorList>
            <person name="Hosoyama A."/>
            <person name="Uohara A."/>
            <person name="Ohji S."/>
            <person name="Ichikawa N."/>
        </authorList>
    </citation>
    <scope>NUCLEOTIDE SEQUENCE [LARGE SCALE GENOMIC DNA]</scope>
    <source>
        <strain evidence="3 4">NBRC 106136</strain>
    </source>
</reference>
<feature type="domain" description="Guanylate cyclase" evidence="2">
    <location>
        <begin position="18"/>
        <end position="133"/>
    </location>
</feature>
<name>A0A512BS60_9HYPH</name>
<dbReference type="OrthoDB" id="9768004at2"/>
<evidence type="ECO:0000313" key="4">
    <source>
        <dbReference type="Proteomes" id="UP000321085"/>
    </source>
</evidence>
<dbReference type="SUPFAM" id="SSF55073">
    <property type="entry name" value="Nucleotide cyclase"/>
    <property type="match status" value="1"/>
</dbReference>
<evidence type="ECO:0000313" key="3">
    <source>
        <dbReference type="EMBL" id="GEO14752.1"/>
    </source>
</evidence>
<feature type="region of interest" description="Disordered" evidence="1">
    <location>
        <begin position="231"/>
        <end position="313"/>
    </location>
</feature>
<organism evidence="3 4">
    <name type="scientific">Microvirga aerophila</name>
    <dbReference type="NCBI Taxonomy" id="670291"/>
    <lineage>
        <taxon>Bacteria</taxon>
        <taxon>Pseudomonadati</taxon>
        <taxon>Pseudomonadota</taxon>
        <taxon>Alphaproteobacteria</taxon>
        <taxon>Hyphomicrobiales</taxon>
        <taxon>Methylobacteriaceae</taxon>
        <taxon>Microvirga</taxon>
    </lineage>
</organism>
<gene>
    <name evidence="3" type="ORF">MAE02_24480</name>
</gene>
<accession>A0A512BS60</accession>
<dbReference type="SMART" id="SM00044">
    <property type="entry name" value="CYCc"/>
    <property type="match status" value="1"/>
</dbReference>
<dbReference type="GO" id="GO:0009190">
    <property type="term" value="P:cyclic nucleotide biosynthetic process"/>
    <property type="evidence" value="ECO:0007669"/>
    <property type="project" value="InterPro"/>
</dbReference>
<dbReference type="GO" id="GO:0004016">
    <property type="term" value="F:adenylate cyclase activity"/>
    <property type="evidence" value="ECO:0007669"/>
    <property type="project" value="UniProtKB-ARBA"/>
</dbReference>
<comment type="caution">
    <text evidence="3">The sequence shown here is derived from an EMBL/GenBank/DDBJ whole genome shotgun (WGS) entry which is preliminary data.</text>
</comment>
<feature type="compositionally biased region" description="Low complexity" evidence="1">
    <location>
        <begin position="246"/>
        <end position="257"/>
    </location>
</feature>
<dbReference type="InterPro" id="IPR016187">
    <property type="entry name" value="CTDL_fold"/>
</dbReference>
<dbReference type="InterPro" id="IPR005532">
    <property type="entry name" value="SUMF_dom"/>
</dbReference>
<proteinExistence type="predicted"/>
<dbReference type="PANTHER" id="PTHR23150:SF35">
    <property type="entry name" value="BLL6746 PROTEIN"/>
    <property type="match status" value="1"/>
</dbReference>
<dbReference type="Pfam" id="PF03781">
    <property type="entry name" value="FGE-sulfatase"/>
    <property type="match status" value="1"/>
</dbReference>
<dbReference type="Pfam" id="PF00211">
    <property type="entry name" value="Guanylate_cyc"/>
    <property type="match status" value="1"/>
</dbReference>
<dbReference type="InterPro" id="IPR051043">
    <property type="entry name" value="Sulfatase_Mod_Factor_Kinase"/>
</dbReference>
<dbReference type="PANTHER" id="PTHR23150">
    <property type="entry name" value="SULFATASE MODIFYING FACTOR 1, 2"/>
    <property type="match status" value="1"/>
</dbReference>
<dbReference type="SUPFAM" id="SSF56436">
    <property type="entry name" value="C-type lectin-like"/>
    <property type="match status" value="1"/>
</dbReference>
<dbReference type="PROSITE" id="PS50125">
    <property type="entry name" value="GUANYLATE_CYCLASE_2"/>
    <property type="match status" value="1"/>
</dbReference>
<dbReference type="GO" id="GO:0035556">
    <property type="term" value="P:intracellular signal transduction"/>
    <property type="evidence" value="ECO:0007669"/>
    <property type="project" value="InterPro"/>
</dbReference>
<dbReference type="GO" id="GO:0120147">
    <property type="term" value="F:formylglycine-generating oxidase activity"/>
    <property type="evidence" value="ECO:0007669"/>
    <property type="project" value="TreeGrafter"/>
</dbReference>
<sequence length="535" mass="57315">MPGESASHDAGHLRRLVAVLAADIAGYSRLMGLDEEGTLARLKRHRRELIEPTVQEHFGRIIKTNGDGFLAMFDSPLEAVRCAIVIQQSMAARNMSLPPDQWIRYRIGVNLGDVIVDPDDIYGDGVNIAARLESIAVPGGVYISGGVYEQIKNKLVVGYQSLGDEKLKNITDPVRIYRVLPDPAAVSGAALSNKWRWGGLAAAALLSAAGIGWFALNPDGLENLREMAATAAGGDPATSTPPEPPAATALSSSGTLPGLPPPPPPSTGNLPIPIPVIAPPAPSAGTQTAAVVPPQPLDRPQEPGTSFRDCQGCPEMVRLPGGTFRMGSSEDPSELPIHQVHVAPFAMGRYPVTIGEWRQCVAAKACKFVLDGEDSAPARNLSWADAQQYITWISGSTGQAYRLPSEAEWEYAARGGTSSRYWWGERVAPKMANCKGCNEPYDPRQPANVGSFPANPFGLHDLTGSVAQWVADCWHATYQGAPADGKAWSEPNCRENVLRGGSWRNDASYARSASRAHYDSGVRYPAHGFRVARSL</sequence>
<evidence type="ECO:0000256" key="1">
    <source>
        <dbReference type="SAM" id="MobiDB-lite"/>
    </source>
</evidence>